<dbReference type="Gene3D" id="3.40.50.12370">
    <property type="match status" value="1"/>
</dbReference>
<organism evidence="3 4">
    <name type="scientific">Guyparkeria halophila</name>
    <dbReference type="NCBI Taxonomy" id="47960"/>
    <lineage>
        <taxon>Bacteria</taxon>
        <taxon>Pseudomonadati</taxon>
        <taxon>Pseudomonadota</taxon>
        <taxon>Gammaproteobacteria</taxon>
        <taxon>Chromatiales</taxon>
        <taxon>Thioalkalibacteraceae</taxon>
        <taxon>Guyparkeria</taxon>
    </lineage>
</organism>
<accession>A0A6I6D5D6</accession>
<sequence length="314" mass="33738">MSSPQVLLLIDASPTSRAALTSAARLARQQHGELIALFVEDQDLHASAGHPFTREISALSGESRPFDRETLLTRLAQQRHQIETMLTELDRDAPLRWRLDVVTGPVFESVRAAAQTADWVVMGKTGWSAGHGARLGSVARRLLESGCRRLLLWQATTESEMKPAPRFGRSTARSVGRATPALSSPMAADRRAPIVALLTSPQTAETVVLAAHAIAVATERPCHLFMRSGIDPATLPSLVAWRQEGEPPLVLELIDARSAEMAAPPDPSLLRTLQETRASVVVLAADAGTVTGRPLAELIAEIHVPVILVPSATP</sequence>
<keyword evidence="4" id="KW-1185">Reference proteome</keyword>
<dbReference type="CDD" id="cd00293">
    <property type="entry name" value="USP-like"/>
    <property type="match status" value="1"/>
</dbReference>
<dbReference type="KEGG" id="ghl:GM160_07215"/>
<name>A0A6I6D5D6_9GAMM</name>
<feature type="region of interest" description="Disordered" evidence="1">
    <location>
        <begin position="163"/>
        <end position="183"/>
    </location>
</feature>
<dbReference type="SUPFAM" id="SSF52402">
    <property type="entry name" value="Adenine nucleotide alpha hydrolases-like"/>
    <property type="match status" value="1"/>
</dbReference>
<feature type="domain" description="UspA" evidence="2">
    <location>
        <begin position="6"/>
        <end position="144"/>
    </location>
</feature>
<evidence type="ECO:0000313" key="4">
    <source>
        <dbReference type="Proteomes" id="UP000427716"/>
    </source>
</evidence>
<gene>
    <name evidence="3" type="ORF">GM160_07215</name>
</gene>
<dbReference type="RefSeq" id="WP_156574214.1">
    <property type="nucleotide sequence ID" value="NZ_CP046415.1"/>
</dbReference>
<dbReference type="Proteomes" id="UP000427716">
    <property type="component" value="Chromosome"/>
</dbReference>
<evidence type="ECO:0000259" key="2">
    <source>
        <dbReference type="Pfam" id="PF00582"/>
    </source>
</evidence>
<evidence type="ECO:0000256" key="1">
    <source>
        <dbReference type="SAM" id="MobiDB-lite"/>
    </source>
</evidence>
<protein>
    <recommendedName>
        <fullName evidence="2">UspA domain-containing protein</fullName>
    </recommendedName>
</protein>
<proteinExistence type="predicted"/>
<dbReference type="InterPro" id="IPR006016">
    <property type="entry name" value="UspA"/>
</dbReference>
<reference evidence="3 4" key="1">
    <citation type="submission" date="2019-11" db="EMBL/GenBank/DDBJ databases">
        <authorList>
            <person name="Zhang J."/>
            <person name="Sun C."/>
        </authorList>
    </citation>
    <scope>NUCLEOTIDE SEQUENCE [LARGE SCALE GENOMIC DNA]</scope>
    <source>
        <strain evidence="4">sp2</strain>
    </source>
</reference>
<evidence type="ECO:0000313" key="3">
    <source>
        <dbReference type="EMBL" id="QGT78704.1"/>
    </source>
</evidence>
<dbReference type="AlphaFoldDB" id="A0A6I6D5D6"/>
<dbReference type="Pfam" id="PF00582">
    <property type="entry name" value="Usp"/>
    <property type="match status" value="1"/>
</dbReference>
<dbReference type="EMBL" id="CP046415">
    <property type="protein sequence ID" value="QGT78704.1"/>
    <property type="molecule type" value="Genomic_DNA"/>
</dbReference>